<dbReference type="RefSeq" id="WP_155310522.1">
    <property type="nucleotide sequence ID" value="NZ_AP021879.1"/>
</dbReference>
<dbReference type="Proteomes" id="UP000422108">
    <property type="component" value="Chromosome"/>
</dbReference>
<sequence length="215" mass="23982">MINLLLNVLRISFFLFLAVNVLPAEETDKTDNNRHNIVIICDTELTGNGKLPPKEKHDEAVRQTAALNDKLCSIIRLACFKSRLFDLVDRKNIDYLLEEKGIVASGLANNPKYREIAKLAGADAILLCNLKFDIINPGGTASSQFGTTTIGAYAKTMHEIKMIDVDTGKILCLSIIEKHIKKETGLRGLDPDFFRQGMQSINDLLLECYNNMPDN</sequence>
<name>A0A5K8A9Q4_9BACT</name>
<accession>A0A5K8A9Q4</accession>
<keyword evidence="1" id="KW-0732">Signal</keyword>
<protein>
    <submittedName>
        <fullName evidence="2">Uncharacterized protein</fullName>
    </submittedName>
</protein>
<keyword evidence="3" id="KW-1185">Reference proteome</keyword>
<dbReference type="Pfam" id="PF03783">
    <property type="entry name" value="CsgG"/>
    <property type="match status" value="1"/>
</dbReference>
<feature type="chain" id="PRO_5024276384" evidence="1">
    <location>
        <begin position="25"/>
        <end position="215"/>
    </location>
</feature>
<proteinExistence type="predicted"/>
<gene>
    <name evidence="2" type="ORF">DSCOOX_24850</name>
</gene>
<evidence type="ECO:0000313" key="2">
    <source>
        <dbReference type="EMBL" id="BBO89305.1"/>
    </source>
</evidence>
<organism evidence="2 3">
    <name type="scientific">Desulfosarcina ovata subsp. ovata</name>
    <dbReference type="NCBI Taxonomy" id="2752305"/>
    <lineage>
        <taxon>Bacteria</taxon>
        <taxon>Pseudomonadati</taxon>
        <taxon>Thermodesulfobacteriota</taxon>
        <taxon>Desulfobacteria</taxon>
        <taxon>Desulfobacterales</taxon>
        <taxon>Desulfosarcinaceae</taxon>
        <taxon>Desulfosarcina</taxon>
    </lineage>
</organism>
<dbReference type="EMBL" id="AP021879">
    <property type="protein sequence ID" value="BBO89305.1"/>
    <property type="molecule type" value="Genomic_DNA"/>
</dbReference>
<dbReference type="Gene3D" id="3.40.50.10610">
    <property type="entry name" value="ABC-type transport auxiliary lipoprotein component"/>
    <property type="match status" value="1"/>
</dbReference>
<reference evidence="2 3" key="1">
    <citation type="submission" date="2019-11" db="EMBL/GenBank/DDBJ databases">
        <title>Comparative genomics of hydrocarbon-degrading Desulfosarcina strains.</title>
        <authorList>
            <person name="Watanabe M."/>
            <person name="Kojima H."/>
            <person name="Fukui M."/>
        </authorList>
    </citation>
    <scope>NUCLEOTIDE SEQUENCE [LARGE SCALE GENOMIC DNA]</scope>
    <source>
        <strain evidence="3">oXyS1</strain>
    </source>
</reference>
<evidence type="ECO:0000256" key="1">
    <source>
        <dbReference type="SAM" id="SignalP"/>
    </source>
</evidence>
<dbReference type="InterPro" id="IPR005534">
    <property type="entry name" value="Curli_assmbl/transp-comp_CsgG"/>
</dbReference>
<dbReference type="AlphaFoldDB" id="A0A5K8A9Q4"/>
<feature type="signal peptide" evidence="1">
    <location>
        <begin position="1"/>
        <end position="24"/>
    </location>
</feature>
<evidence type="ECO:0000313" key="3">
    <source>
        <dbReference type="Proteomes" id="UP000422108"/>
    </source>
</evidence>
<dbReference type="GO" id="GO:0030288">
    <property type="term" value="C:outer membrane-bounded periplasmic space"/>
    <property type="evidence" value="ECO:0007669"/>
    <property type="project" value="InterPro"/>
</dbReference>